<name>A0A401SI25_CHIPU</name>
<dbReference type="STRING" id="137246.A0A401SI25"/>
<dbReference type="Proteomes" id="UP000287033">
    <property type="component" value="Unassembled WGS sequence"/>
</dbReference>
<feature type="domain" description="Endothelin-like toxin" evidence="7">
    <location>
        <begin position="109"/>
        <end position="130"/>
    </location>
</feature>
<dbReference type="GO" id="GO:0031708">
    <property type="term" value="F:endothelin B receptor binding"/>
    <property type="evidence" value="ECO:0007669"/>
    <property type="project" value="TreeGrafter"/>
</dbReference>
<dbReference type="PROSITE" id="PS00270">
    <property type="entry name" value="ENDOTHELIN"/>
    <property type="match status" value="2"/>
</dbReference>
<dbReference type="GO" id="GO:0003100">
    <property type="term" value="P:regulation of systemic arterial blood pressure by endothelin"/>
    <property type="evidence" value="ECO:0007669"/>
    <property type="project" value="TreeGrafter"/>
</dbReference>
<dbReference type="PRINTS" id="PR00365">
    <property type="entry name" value="ENDOTHELIN"/>
</dbReference>
<dbReference type="InterPro" id="IPR001928">
    <property type="entry name" value="Endothln-like_toxin"/>
</dbReference>
<organism evidence="8 9">
    <name type="scientific">Chiloscyllium punctatum</name>
    <name type="common">Brownbanded bambooshark</name>
    <name type="synonym">Hemiscyllium punctatum</name>
    <dbReference type="NCBI Taxonomy" id="137246"/>
    <lineage>
        <taxon>Eukaryota</taxon>
        <taxon>Metazoa</taxon>
        <taxon>Chordata</taxon>
        <taxon>Craniata</taxon>
        <taxon>Vertebrata</taxon>
        <taxon>Chondrichthyes</taxon>
        <taxon>Elasmobranchii</taxon>
        <taxon>Galeomorphii</taxon>
        <taxon>Galeoidea</taxon>
        <taxon>Orectolobiformes</taxon>
        <taxon>Hemiscylliidae</taxon>
        <taxon>Chiloscyllium</taxon>
    </lineage>
</organism>
<dbReference type="InterPro" id="IPR019764">
    <property type="entry name" value="Endothelin_toxin_CS"/>
</dbReference>
<dbReference type="EMBL" id="BEZZ01000281">
    <property type="protein sequence ID" value="GCC30051.1"/>
    <property type="molecule type" value="Genomic_DNA"/>
</dbReference>
<dbReference type="GO" id="GO:0014826">
    <property type="term" value="P:vein smooth muscle contraction"/>
    <property type="evidence" value="ECO:0007669"/>
    <property type="project" value="TreeGrafter"/>
</dbReference>
<feature type="chain" id="PRO_5019213081" description="Endothelin-like toxin domain-containing protein" evidence="6">
    <location>
        <begin position="22"/>
        <end position="222"/>
    </location>
</feature>
<evidence type="ECO:0000256" key="1">
    <source>
        <dbReference type="ARBA" id="ARBA00004613"/>
    </source>
</evidence>
<sequence length="222" mass="25060">MDVNVFFSLLPLLWGLHFSTGSPLAGAAVTNSPGSSASQTSSSIVRRLNRTKRCSCSSFLDKECIYFCHLDIIWINTPERIVPYGLGSVPRAKRSLKETLAALGQRGRRCQCGSRDDSVCYQFCEDEQQTPSFSVKAKVQKQNTVEASDRMDHNKPKCTGLKCVYHLLNTIKRLESANSKHLPTSMKWIYRIRKVRQDSHDKLKRFPVSMAGPVAQCRDCKR</sequence>
<comment type="caution">
    <text evidence="8">The sequence shown here is derived from an EMBL/GenBank/DDBJ whole genome shotgun (WGS) entry which is preliminary data.</text>
</comment>
<gene>
    <name evidence="8" type="ORF">chiPu_0008495</name>
</gene>
<dbReference type="SMART" id="SM00272">
    <property type="entry name" value="END"/>
    <property type="match status" value="2"/>
</dbReference>
<evidence type="ECO:0000256" key="5">
    <source>
        <dbReference type="ARBA" id="ARBA00023322"/>
    </source>
</evidence>
<evidence type="ECO:0000256" key="3">
    <source>
        <dbReference type="ARBA" id="ARBA00022525"/>
    </source>
</evidence>
<dbReference type="OMA" id="FLDKECI"/>
<keyword evidence="3" id="KW-0964">Secreted</keyword>
<keyword evidence="9" id="KW-1185">Reference proteome</keyword>
<keyword evidence="5" id="KW-0839">Vasoconstrictor</keyword>
<proteinExistence type="inferred from homology"/>
<dbReference type="GO" id="GO:0005615">
    <property type="term" value="C:extracellular space"/>
    <property type="evidence" value="ECO:0007669"/>
    <property type="project" value="TreeGrafter"/>
</dbReference>
<dbReference type="GO" id="GO:0005179">
    <property type="term" value="F:hormone activity"/>
    <property type="evidence" value="ECO:0007669"/>
    <property type="project" value="TreeGrafter"/>
</dbReference>
<accession>A0A401SI25</accession>
<feature type="domain" description="Endothelin-like toxin" evidence="7">
    <location>
        <begin position="53"/>
        <end position="74"/>
    </location>
</feature>
<dbReference type="OrthoDB" id="9362154at2759"/>
<evidence type="ECO:0000256" key="6">
    <source>
        <dbReference type="SAM" id="SignalP"/>
    </source>
</evidence>
<dbReference type="InterPro" id="IPR020475">
    <property type="entry name" value="Endothelin"/>
</dbReference>
<evidence type="ECO:0000313" key="8">
    <source>
        <dbReference type="EMBL" id="GCC30051.1"/>
    </source>
</evidence>
<protein>
    <recommendedName>
        <fullName evidence="7">Endothelin-like toxin domain-containing protein</fullName>
    </recommendedName>
</protein>
<dbReference type="PANTHER" id="PTHR13874">
    <property type="entry name" value="ENDOTHELIN"/>
    <property type="match status" value="1"/>
</dbReference>
<feature type="signal peptide" evidence="6">
    <location>
        <begin position="1"/>
        <end position="21"/>
    </location>
</feature>
<comment type="subcellular location">
    <subcellularLocation>
        <location evidence="1">Secreted</location>
    </subcellularLocation>
</comment>
<evidence type="ECO:0000313" key="9">
    <source>
        <dbReference type="Proteomes" id="UP000287033"/>
    </source>
</evidence>
<keyword evidence="4" id="KW-0838">Vasoactive</keyword>
<dbReference type="AlphaFoldDB" id="A0A401SI25"/>
<evidence type="ECO:0000256" key="4">
    <source>
        <dbReference type="ARBA" id="ARBA00022858"/>
    </source>
</evidence>
<dbReference type="GO" id="GO:0006874">
    <property type="term" value="P:intracellular calcium ion homeostasis"/>
    <property type="evidence" value="ECO:0007669"/>
    <property type="project" value="TreeGrafter"/>
</dbReference>
<evidence type="ECO:0000259" key="7">
    <source>
        <dbReference type="SMART" id="SM00272"/>
    </source>
</evidence>
<dbReference type="Pfam" id="PF00322">
    <property type="entry name" value="Endothelin"/>
    <property type="match status" value="1"/>
</dbReference>
<keyword evidence="6" id="KW-0732">Signal</keyword>
<evidence type="ECO:0000256" key="2">
    <source>
        <dbReference type="ARBA" id="ARBA00010959"/>
    </source>
</evidence>
<comment type="similarity">
    <text evidence="2">Belongs to the endothelin/sarafotoxin family.</text>
</comment>
<reference evidence="8 9" key="1">
    <citation type="journal article" date="2018" name="Nat. Ecol. Evol.">
        <title>Shark genomes provide insights into elasmobranch evolution and the origin of vertebrates.</title>
        <authorList>
            <person name="Hara Y"/>
            <person name="Yamaguchi K"/>
            <person name="Onimaru K"/>
            <person name="Kadota M"/>
            <person name="Koyanagi M"/>
            <person name="Keeley SD"/>
            <person name="Tatsumi K"/>
            <person name="Tanaka K"/>
            <person name="Motone F"/>
            <person name="Kageyama Y"/>
            <person name="Nozu R"/>
            <person name="Adachi N"/>
            <person name="Nishimura O"/>
            <person name="Nakagawa R"/>
            <person name="Tanegashima C"/>
            <person name="Kiyatake I"/>
            <person name="Matsumoto R"/>
            <person name="Murakumo K"/>
            <person name="Nishida K"/>
            <person name="Terakita A"/>
            <person name="Kuratani S"/>
            <person name="Sato K"/>
            <person name="Hyodo S Kuraku.S."/>
        </authorList>
    </citation>
    <scope>NUCLEOTIDE SEQUENCE [LARGE SCALE GENOMIC DNA]</scope>
</reference>
<dbReference type="GO" id="GO:0019229">
    <property type="term" value="P:regulation of vasoconstriction"/>
    <property type="evidence" value="ECO:0007669"/>
    <property type="project" value="InterPro"/>
</dbReference>